<organism evidence="14 15">
    <name type="scientific">Reticulibacter mediterranei</name>
    <dbReference type="NCBI Taxonomy" id="2778369"/>
    <lineage>
        <taxon>Bacteria</taxon>
        <taxon>Bacillati</taxon>
        <taxon>Chloroflexota</taxon>
        <taxon>Ktedonobacteria</taxon>
        <taxon>Ktedonobacterales</taxon>
        <taxon>Reticulibacteraceae</taxon>
        <taxon>Reticulibacter</taxon>
    </lineage>
</organism>
<feature type="transmembrane region" description="Helical" evidence="12">
    <location>
        <begin position="211"/>
        <end position="229"/>
    </location>
</feature>
<evidence type="ECO:0000256" key="11">
    <source>
        <dbReference type="ARBA" id="ARBA00023136"/>
    </source>
</evidence>
<keyword evidence="6" id="KW-0479">Metal-binding</keyword>
<feature type="transmembrane region" description="Helical" evidence="12">
    <location>
        <begin position="180"/>
        <end position="199"/>
    </location>
</feature>
<comment type="subcellular location">
    <subcellularLocation>
        <location evidence="2">Membrane</location>
        <topology evidence="2">Multi-pass membrane protein</topology>
    </subcellularLocation>
</comment>
<feature type="transmembrane region" description="Helical" evidence="12">
    <location>
        <begin position="274"/>
        <end position="296"/>
    </location>
</feature>
<evidence type="ECO:0000256" key="2">
    <source>
        <dbReference type="ARBA" id="ARBA00004141"/>
    </source>
</evidence>
<dbReference type="GO" id="GO:0008237">
    <property type="term" value="F:metallopeptidase activity"/>
    <property type="evidence" value="ECO:0007669"/>
    <property type="project" value="UniProtKB-KW"/>
</dbReference>
<dbReference type="PANTHER" id="PTHR39188">
    <property type="entry name" value="MEMBRANE-ASSOCIATED ZINC METALLOPROTEASE M50B"/>
    <property type="match status" value="1"/>
</dbReference>
<dbReference type="Proteomes" id="UP000597444">
    <property type="component" value="Unassembled WGS sequence"/>
</dbReference>
<evidence type="ECO:0000256" key="7">
    <source>
        <dbReference type="ARBA" id="ARBA00022801"/>
    </source>
</evidence>
<evidence type="ECO:0000256" key="5">
    <source>
        <dbReference type="ARBA" id="ARBA00022692"/>
    </source>
</evidence>
<keyword evidence="15" id="KW-1185">Reference proteome</keyword>
<comment type="caution">
    <text evidence="14">The sequence shown here is derived from an EMBL/GenBank/DDBJ whole genome shotgun (WGS) entry which is preliminary data.</text>
</comment>
<feature type="domain" description="Peptidase M50" evidence="13">
    <location>
        <begin position="94"/>
        <end position="168"/>
    </location>
</feature>
<evidence type="ECO:0000256" key="12">
    <source>
        <dbReference type="SAM" id="Phobius"/>
    </source>
</evidence>
<evidence type="ECO:0000256" key="1">
    <source>
        <dbReference type="ARBA" id="ARBA00001947"/>
    </source>
</evidence>
<keyword evidence="11 12" id="KW-0472">Membrane</keyword>
<keyword evidence="9 12" id="KW-1133">Transmembrane helix</keyword>
<keyword evidence="7" id="KW-0378">Hydrolase</keyword>
<evidence type="ECO:0000313" key="14">
    <source>
        <dbReference type="EMBL" id="GHO91304.1"/>
    </source>
</evidence>
<evidence type="ECO:0000256" key="6">
    <source>
        <dbReference type="ARBA" id="ARBA00022723"/>
    </source>
</evidence>
<keyword evidence="4" id="KW-0645">Protease</keyword>
<evidence type="ECO:0000256" key="9">
    <source>
        <dbReference type="ARBA" id="ARBA00022989"/>
    </source>
</evidence>
<dbReference type="InterPro" id="IPR008915">
    <property type="entry name" value="Peptidase_M50"/>
</dbReference>
<evidence type="ECO:0000256" key="4">
    <source>
        <dbReference type="ARBA" id="ARBA00022670"/>
    </source>
</evidence>
<protein>
    <recommendedName>
        <fullName evidence="13">Peptidase M50 domain-containing protein</fullName>
    </recommendedName>
</protein>
<evidence type="ECO:0000259" key="13">
    <source>
        <dbReference type="Pfam" id="PF02163"/>
    </source>
</evidence>
<feature type="transmembrane region" description="Helical" evidence="12">
    <location>
        <begin position="47"/>
        <end position="68"/>
    </location>
</feature>
<dbReference type="PANTHER" id="PTHR39188:SF3">
    <property type="entry name" value="STAGE IV SPORULATION PROTEIN FB"/>
    <property type="match status" value="1"/>
</dbReference>
<dbReference type="GO" id="GO:0046872">
    <property type="term" value="F:metal ion binding"/>
    <property type="evidence" value="ECO:0007669"/>
    <property type="project" value="UniProtKB-KW"/>
</dbReference>
<evidence type="ECO:0000256" key="3">
    <source>
        <dbReference type="ARBA" id="ARBA00007931"/>
    </source>
</evidence>
<keyword evidence="10" id="KW-0482">Metalloprotease</keyword>
<dbReference type="Pfam" id="PF02163">
    <property type="entry name" value="Peptidase_M50"/>
    <property type="match status" value="1"/>
</dbReference>
<dbReference type="CDD" id="cd06160">
    <property type="entry name" value="S2P-M50_like_2"/>
    <property type="match status" value="1"/>
</dbReference>
<gene>
    <name evidence="14" type="ORF">KSF_013520</name>
</gene>
<comment type="similarity">
    <text evidence="3">Belongs to the peptidase M50B family.</text>
</comment>
<feature type="transmembrane region" description="Helical" evidence="12">
    <location>
        <begin position="147"/>
        <end position="168"/>
    </location>
</feature>
<dbReference type="GO" id="GO:0016020">
    <property type="term" value="C:membrane"/>
    <property type="evidence" value="ECO:0007669"/>
    <property type="project" value="UniProtKB-SubCell"/>
</dbReference>
<dbReference type="AlphaFoldDB" id="A0A8J3I9E0"/>
<feature type="transmembrane region" description="Helical" evidence="12">
    <location>
        <begin position="235"/>
        <end position="253"/>
    </location>
</feature>
<name>A0A8J3I9E0_9CHLR</name>
<evidence type="ECO:0000313" key="15">
    <source>
        <dbReference type="Proteomes" id="UP000597444"/>
    </source>
</evidence>
<feature type="transmembrane region" description="Helical" evidence="12">
    <location>
        <begin position="117"/>
        <end position="135"/>
    </location>
</feature>
<comment type="cofactor">
    <cofactor evidence="1">
        <name>Zn(2+)</name>
        <dbReference type="ChEBI" id="CHEBI:29105"/>
    </cofactor>
</comment>
<feature type="transmembrane region" description="Helical" evidence="12">
    <location>
        <begin position="80"/>
        <end position="105"/>
    </location>
</feature>
<proteinExistence type="inferred from homology"/>
<accession>A0A8J3I9E0</accession>
<evidence type="ECO:0000256" key="8">
    <source>
        <dbReference type="ARBA" id="ARBA00022833"/>
    </source>
</evidence>
<keyword evidence="5 12" id="KW-0812">Transmembrane</keyword>
<sequence>MASYEMEPMSEYRGPKNIEGYTMDVGTEQRDAAQRGTMEGKGKKKGLAGIGAALAALVAVVLKVPWLLTLLKFGWFGFSAFLSVALYSLIFGWYFAIGLVVQLFIHEMGHALVMKLKGIPIAAVTFIPFLGAAVTMRRMPQNAQDEAEVGIAGPIAGAMAAGVCLLVAELSPHPMNVWASLAYFGFFVNLFNLIPIVPFDGGRVLAVLDRRIWLLGFIGLLAFGVWQWFQGNFSPWFLVFVVMAASQLRLRGFTARTPEEKAYYDVPLATRISLSLLYFGLVIVLLLGMSLAHSMMPIANQ</sequence>
<evidence type="ECO:0000256" key="10">
    <source>
        <dbReference type="ARBA" id="ARBA00023049"/>
    </source>
</evidence>
<keyword evidence="8" id="KW-0862">Zinc</keyword>
<reference evidence="14" key="1">
    <citation type="submission" date="2020-10" db="EMBL/GenBank/DDBJ databases">
        <title>Taxonomic study of unclassified bacteria belonging to the class Ktedonobacteria.</title>
        <authorList>
            <person name="Yabe S."/>
            <person name="Wang C.M."/>
            <person name="Zheng Y."/>
            <person name="Sakai Y."/>
            <person name="Cavaletti L."/>
            <person name="Monciardini P."/>
            <person name="Donadio S."/>
        </authorList>
    </citation>
    <scope>NUCLEOTIDE SEQUENCE</scope>
    <source>
        <strain evidence="14">ID150040</strain>
    </source>
</reference>
<dbReference type="GO" id="GO:0006508">
    <property type="term" value="P:proteolysis"/>
    <property type="evidence" value="ECO:0007669"/>
    <property type="project" value="UniProtKB-KW"/>
</dbReference>
<dbReference type="EMBL" id="BNJK01000001">
    <property type="protein sequence ID" value="GHO91304.1"/>
    <property type="molecule type" value="Genomic_DNA"/>
</dbReference>